<dbReference type="GO" id="GO:0006952">
    <property type="term" value="P:defense response"/>
    <property type="evidence" value="ECO:0007669"/>
    <property type="project" value="UniProtKB-KW"/>
</dbReference>
<evidence type="ECO:0000256" key="2">
    <source>
        <dbReference type="ARBA" id="ARBA00022821"/>
    </source>
</evidence>
<dbReference type="Pfam" id="PF00931">
    <property type="entry name" value="NB-ARC"/>
    <property type="match status" value="1"/>
</dbReference>
<name>A0A2P6RN38_ROSCH</name>
<evidence type="ECO:0000313" key="4">
    <source>
        <dbReference type="EMBL" id="PRQ47848.1"/>
    </source>
</evidence>
<dbReference type="InterPro" id="IPR002182">
    <property type="entry name" value="NB-ARC"/>
</dbReference>
<dbReference type="Gene3D" id="3.40.50.300">
    <property type="entry name" value="P-loop containing nucleotide triphosphate hydrolases"/>
    <property type="match status" value="1"/>
</dbReference>
<dbReference type="PANTHER" id="PTHR36766:SF3">
    <property type="entry name" value="RPW8 DOMAIN-CONTAINING PROTEIN"/>
    <property type="match status" value="1"/>
</dbReference>
<protein>
    <submittedName>
        <fullName evidence="4">Putative P-loop containing nucleoside triphosphate hydrolase, leucine-rich repeat domain, L</fullName>
    </submittedName>
</protein>
<dbReference type="GO" id="GO:0016787">
    <property type="term" value="F:hydrolase activity"/>
    <property type="evidence" value="ECO:0007669"/>
    <property type="project" value="UniProtKB-KW"/>
</dbReference>
<dbReference type="OMA" id="WRCELPG"/>
<dbReference type="EMBL" id="PDCK01000040">
    <property type="protein sequence ID" value="PRQ47848.1"/>
    <property type="molecule type" value="Genomic_DNA"/>
</dbReference>
<evidence type="ECO:0000256" key="1">
    <source>
        <dbReference type="ARBA" id="ARBA00022737"/>
    </source>
</evidence>
<dbReference type="Gene3D" id="1.10.8.430">
    <property type="entry name" value="Helical domain of apoptotic protease-activating factors"/>
    <property type="match status" value="1"/>
</dbReference>
<dbReference type="InterPro" id="IPR036388">
    <property type="entry name" value="WH-like_DNA-bd_sf"/>
</dbReference>
<keyword evidence="2" id="KW-0611">Plant defense</keyword>
<feature type="domain" description="NB-ARC" evidence="3">
    <location>
        <begin position="36"/>
        <end position="167"/>
    </location>
</feature>
<dbReference type="InterPro" id="IPR032675">
    <property type="entry name" value="LRR_dom_sf"/>
</dbReference>
<reference evidence="4 5" key="1">
    <citation type="journal article" date="2018" name="Nat. Genet.">
        <title>The Rosa genome provides new insights in the design of modern roses.</title>
        <authorList>
            <person name="Bendahmane M."/>
        </authorList>
    </citation>
    <scope>NUCLEOTIDE SEQUENCE [LARGE SCALE GENOMIC DNA]</scope>
    <source>
        <strain evidence="5">cv. Old Blush</strain>
    </source>
</reference>
<sequence length="609" mass="68620">MKENFVIQNHSAGVPKAWCALPELPEFLVGLDEALSGLKMKLLKDGVSRLVLSAPGGCGKTTLATKFCQDKQVKDKFKEKIFFITISKRPNLDLVVQELRQSSMGSKVPTFESEVIAVRWLQEFLKETGENPLLLVLDDVWPGSESLLQKFDELKMANYKILVTSRYEFPGFGSPHILKPLNYVDAMALFHDSASLGDKSSHVPKDLPRKIVECCKGFPLAITVVGRSLCEKPTEFWLKRVRALSKGASVLDSSTDLLICLQSSLHALDEEDTILKDCFLDLGSFPEGKRIPASALIDIWAELYELNEDFLSISNLQELATRSLVDLIVTRKERMEVDGYYSEHFVAQHDLLRQLAIYETKLDPNKRRLIIDKWGDNLPKCLTKQRHQPIKTRLLSISSDGVFSTTLSNIQLSEVEVLVLNFSTDIYALPEFVAKMENLKVLIVTNHGSLPAKLSNFQLLDSLPNLKRIRLERISIPSIAKKPVNVKSLKKISLFMCRIGQVFSNSSFQISYAFPNLEELNIDYCSDLVELPVDLCDLMELRKLSITHCHNLSALPDEIGKLINLEVLRLKSCTDLKTFPASIKDLEKLTFLTYLIVSALRSCLTTLVK</sequence>
<comment type="caution">
    <text evidence="4">The sequence shown here is derived from an EMBL/GenBank/DDBJ whole genome shotgun (WGS) entry which is preliminary data.</text>
</comment>
<dbReference type="AlphaFoldDB" id="A0A2P6RN38"/>
<dbReference type="Gene3D" id="1.10.10.10">
    <property type="entry name" value="Winged helix-like DNA-binding domain superfamily/Winged helix DNA-binding domain"/>
    <property type="match status" value="1"/>
</dbReference>
<dbReference type="GO" id="GO:0043531">
    <property type="term" value="F:ADP binding"/>
    <property type="evidence" value="ECO:0007669"/>
    <property type="project" value="InterPro"/>
</dbReference>
<organism evidence="4 5">
    <name type="scientific">Rosa chinensis</name>
    <name type="common">China rose</name>
    <dbReference type="NCBI Taxonomy" id="74649"/>
    <lineage>
        <taxon>Eukaryota</taxon>
        <taxon>Viridiplantae</taxon>
        <taxon>Streptophyta</taxon>
        <taxon>Embryophyta</taxon>
        <taxon>Tracheophyta</taxon>
        <taxon>Spermatophyta</taxon>
        <taxon>Magnoliopsida</taxon>
        <taxon>eudicotyledons</taxon>
        <taxon>Gunneridae</taxon>
        <taxon>Pentapetalae</taxon>
        <taxon>rosids</taxon>
        <taxon>fabids</taxon>
        <taxon>Rosales</taxon>
        <taxon>Rosaceae</taxon>
        <taxon>Rosoideae</taxon>
        <taxon>Rosoideae incertae sedis</taxon>
        <taxon>Rosa</taxon>
    </lineage>
</organism>
<accession>A0A2P6RN38</accession>
<dbReference type="PRINTS" id="PR00364">
    <property type="entry name" value="DISEASERSIST"/>
</dbReference>
<keyword evidence="1" id="KW-0677">Repeat</keyword>
<dbReference type="Proteomes" id="UP000238479">
    <property type="component" value="Chromosome 2"/>
</dbReference>
<evidence type="ECO:0000259" key="3">
    <source>
        <dbReference type="Pfam" id="PF00931"/>
    </source>
</evidence>
<dbReference type="Gramene" id="PRQ47848">
    <property type="protein sequence ID" value="PRQ47848"/>
    <property type="gene ID" value="RchiOBHm_Chr2g0104211"/>
</dbReference>
<dbReference type="Gene3D" id="3.80.10.10">
    <property type="entry name" value="Ribonuclease Inhibitor"/>
    <property type="match status" value="1"/>
</dbReference>
<gene>
    <name evidence="4" type="ORF">RchiOBHm_Chr2g0104211</name>
</gene>
<dbReference type="InterPro" id="IPR027417">
    <property type="entry name" value="P-loop_NTPase"/>
</dbReference>
<dbReference type="InterPro" id="IPR042197">
    <property type="entry name" value="Apaf_helical"/>
</dbReference>
<dbReference type="PANTHER" id="PTHR36766">
    <property type="entry name" value="PLANT BROAD-SPECTRUM MILDEW RESISTANCE PROTEIN RPW8"/>
    <property type="match status" value="1"/>
</dbReference>
<proteinExistence type="predicted"/>
<keyword evidence="4" id="KW-0378">Hydrolase</keyword>
<dbReference type="SUPFAM" id="SSF52058">
    <property type="entry name" value="L domain-like"/>
    <property type="match status" value="1"/>
</dbReference>
<keyword evidence="5" id="KW-1185">Reference proteome</keyword>
<dbReference type="SUPFAM" id="SSF52540">
    <property type="entry name" value="P-loop containing nucleoside triphosphate hydrolases"/>
    <property type="match status" value="1"/>
</dbReference>
<evidence type="ECO:0000313" key="5">
    <source>
        <dbReference type="Proteomes" id="UP000238479"/>
    </source>
</evidence>